<dbReference type="AlphaFoldDB" id="A0AAI9VCU3"/>
<proteinExistence type="predicted"/>
<name>A0AAI9VCU3_9PEZI</name>
<sequence length="231" mass="25336">MSVEEVPRSAAEYHYPRSNSEPQTLGFRELGQRFWDFQEGINVHGVSMLPAGTHKIPSEGSNSFAVSPRWSSKANVKWLHTAIPHLPAHTKRHLAPMVSAHNDVLTGPNWAYPVATSGSRSPTPLQIASTAGSVPMERRASTHVSAVEGDVGGRGIVLDQSAGLKLREGWKKCLSSHHYHRPPSATDRPLELAPALACRRKSDPPGYHRSSSAPVLLLYTVRPHEQQREVS</sequence>
<accession>A0AAI9VCU3</accession>
<evidence type="ECO:0000313" key="1">
    <source>
        <dbReference type="EMBL" id="KAK1482707.1"/>
    </source>
</evidence>
<reference evidence="1" key="1">
    <citation type="submission" date="2016-11" db="EMBL/GenBank/DDBJ databases">
        <title>The genome sequence of Colletotrichum cuscutae.</title>
        <authorList>
            <person name="Baroncelli R."/>
        </authorList>
    </citation>
    <scope>NUCLEOTIDE SEQUENCE</scope>
    <source>
        <strain evidence="1">IMI 304802</strain>
    </source>
</reference>
<dbReference type="EMBL" id="MPDP01000090">
    <property type="protein sequence ID" value="KAK1482707.1"/>
    <property type="molecule type" value="Genomic_DNA"/>
</dbReference>
<gene>
    <name evidence="1" type="ORF">CCUS01_04321</name>
</gene>
<protein>
    <submittedName>
        <fullName evidence="1">Uncharacterized protein</fullName>
    </submittedName>
</protein>
<keyword evidence="2" id="KW-1185">Reference proteome</keyword>
<evidence type="ECO:0000313" key="2">
    <source>
        <dbReference type="Proteomes" id="UP001239213"/>
    </source>
</evidence>
<dbReference type="Proteomes" id="UP001239213">
    <property type="component" value="Unassembled WGS sequence"/>
</dbReference>
<organism evidence="1 2">
    <name type="scientific">Colletotrichum cuscutae</name>
    <dbReference type="NCBI Taxonomy" id="1209917"/>
    <lineage>
        <taxon>Eukaryota</taxon>
        <taxon>Fungi</taxon>
        <taxon>Dikarya</taxon>
        <taxon>Ascomycota</taxon>
        <taxon>Pezizomycotina</taxon>
        <taxon>Sordariomycetes</taxon>
        <taxon>Hypocreomycetidae</taxon>
        <taxon>Glomerellales</taxon>
        <taxon>Glomerellaceae</taxon>
        <taxon>Colletotrichum</taxon>
        <taxon>Colletotrichum acutatum species complex</taxon>
    </lineage>
</organism>
<comment type="caution">
    <text evidence="1">The sequence shown here is derived from an EMBL/GenBank/DDBJ whole genome shotgun (WGS) entry which is preliminary data.</text>
</comment>